<dbReference type="PANTHER" id="PTHR13082:SF0">
    <property type="entry name" value="HISTONE DEACETYLASE COMPLEX SUBUNIT SAP18"/>
    <property type="match status" value="1"/>
</dbReference>
<evidence type="ECO:0000313" key="4">
    <source>
        <dbReference type="Proteomes" id="UP000813444"/>
    </source>
</evidence>
<accession>A0A8K0WL47</accession>
<dbReference type="InterPro" id="IPR042534">
    <property type="entry name" value="SAP18_sf"/>
</dbReference>
<sequence length="233" mass="24677">MAGPSDSTDRGLDTPFLVKLFHRVGTFYRPDEFASNSPPPHVSIYTWPDCTLNELALELAATEPSLLPTPAVGTRLAFQLVYPDLRSTTGISNASPRFAVKDLGTVVIGQGSPGTGGPEEDAGGVGKMDNTSSKSLGDARFVVGDYISCAILPPLPNGSVAPAAGARREPAPGLRGGRQGYRGGFFGHDGGHGRNRRDDWRGGPDNGFPSGEWRRGERIPDGPAGRPRGRGRW</sequence>
<dbReference type="OrthoDB" id="440566at2759"/>
<feature type="compositionally biased region" description="Gly residues" evidence="2">
    <location>
        <begin position="174"/>
        <end position="188"/>
    </location>
</feature>
<proteinExistence type="inferred from homology"/>
<comment type="caution">
    <text evidence="3">The sequence shown here is derived from an EMBL/GenBank/DDBJ whole genome shotgun (WGS) entry which is preliminary data.</text>
</comment>
<dbReference type="EMBL" id="JAGPNK010000016">
    <property type="protein sequence ID" value="KAH7308180.1"/>
    <property type="molecule type" value="Genomic_DNA"/>
</dbReference>
<feature type="region of interest" description="Disordered" evidence="2">
    <location>
        <begin position="162"/>
        <end position="233"/>
    </location>
</feature>
<feature type="region of interest" description="Disordered" evidence="2">
    <location>
        <begin position="110"/>
        <end position="131"/>
    </location>
</feature>
<comment type="similarity">
    <text evidence="1">Belongs to the SAP18 family.</text>
</comment>
<dbReference type="GO" id="GO:0005634">
    <property type="term" value="C:nucleus"/>
    <property type="evidence" value="ECO:0007669"/>
    <property type="project" value="TreeGrafter"/>
</dbReference>
<dbReference type="AlphaFoldDB" id="A0A8K0WL47"/>
<dbReference type="Pfam" id="PF06487">
    <property type="entry name" value="SAP18"/>
    <property type="match status" value="1"/>
</dbReference>
<dbReference type="PANTHER" id="PTHR13082">
    <property type="entry name" value="SAP18"/>
    <property type="match status" value="1"/>
</dbReference>
<dbReference type="Gene3D" id="3.10.20.550">
    <property type="entry name" value="ASAP complex, SAP18 subunit"/>
    <property type="match status" value="1"/>
</dbReference>
<gene>
    <name evidence="3" type="ORF">B0I35DRAFT_443055</name>
</gene>
<feature type="compositionally biased region" description="Basic and acidic residues" evidence="2">
    <location>
        <begin position="189"/>
        <end position="202"/>
    </location>
</feature>
<organism evidence="3 4">
    <name type="scientific">Stachybotrys elegans</name>
    <dbReference type="NCBI Taxonomy" id="80388"/>
    <lineage>
        <taxon>Eukaryota</taxon>
        <taxon>Fungi</taxon>
        <taxon>Dikarya</taxon>
        <taxon>Ascomycota</taxon>
        <taxon>Pezizomycotina</taxon>
        <taxon>Sordariomycetes</taxon>
        <taxon>Hypocreomycetidae</taxon>
        <taxon>Hypocreales</taxon>
        <taxon>Stachybotryaceae</taxon>
        <taxon>Stachybotrys</taxon>
    </lineage>
</organism>
<evidence type="ECO:0000256" key="1">
    <source>
        <dbReference type="ARBA" id="ARBA00009143"/>
    </source>
</evidence>
<keyword evidence="4" id="KW-1185">Reference proteome</keyword>
<reference evidence="3" key="1">
    <citation type="journal article" date="2021" name="Nat. Commun.">
        <title>Genetic determinants of endophytism in the Arabidopsis root mycobiome.</title>
        <authorList>
            <person name="Mesny F."/>
            <person name="Miyauchi S."/>
            <person name="Thiergart T."/>
            <person name="Pickel B."/>
            <person name="Atanasova L."/>
            <person name="Karlsson M."/>
            <person name="Huettel B."/>
            <person name="Barry K.W."/>
            <person name="Haridas S."/>
            <person name="Chen C."/>
            <person name="Bauer D."/>
            <person name="Andreopoulos W."/>
            <person name="Pangilinan J."/>
            <person name="LaButti K."/>
            <person name="Riley R."/>
            <person name="Lipzen A."/>
            <person name="Clum A."/>
            <person name="Drula E."/>
            <person name="Henrissat B."/>
            <person name="Kohler A."/>
            <person name="Grigoriev I.V."/>
            <person name="Martin F.M."/>
            <person name="Hacquard S."/>
        </authorList>
    </citation>
    <scope>NUCLEOTIDE SEQUENCE</scope>
    <source>
        <strain evidence="3">MPI-CAGE-CH-0235</strain>
    </source>
</reference>
<name>A0A8K0WL47_9HYPO</name>
<dbReference type="InterPro" id="IPR010516">
    <property type="entry name" value="SAP18"/>
</dbReference>
<evidence type="ECO:0000313" key="3">
    <source>
        <dbReference type="EMBL" id="KAH7308180.1"/>
    </source>
</evidence>
<protein>
    <submittedName>
        <fullName evidence="3">Sin3 associated polypeptide p18-domain-containing protein</fullName>
    </submittedName>
</protein>
<evidence type="ECO:0000256" key="2">
    <source>
        <dbReference type="SAM" id="MobiDB-lite"/>
    </source>
</evidence>
<dbReference type="Proteomes" id="UP000813444">
    <property type="component" value="Unassembled WGS sequence"/>
</dbReference>